<dbReference type="Proteomes" id="UP000824263">
    <property type="component" value="Unassembled WGS sequence"/>
</dbReference>
<evidence type="ECO:0008006" key="4">
    <source>
        <dbReference type="Google" id="ProtNLM"/>
    </source>
</evidence>
<dbReference type="AlphaFoldDB" id="A0A9D1RBS5"/>
<reference evidence="2" key="1">
    <citation type="journal article" date="2021" name="PeerJ">
        <title>Extensive microbial diversity within the chicken gut microbiome revealed by metagenomics and culture.</title>
        <authorList>
            <person name="Gilroy R."/>
            <person name="Ravi A."/>
            <person name="Getino M."/>
            <person name="Pursley I."/>
            <person name="Horton D.L."/>
            <person name="Alikhan N.F."/>
            <person name="Baker D."/>
            <person name="Gharbi K."/>
            <person name="Hall N."/>
            <person name="Watson M."/>
            <person name="Adriaenssens E.M."/>
            <person name="Foster-Nyarko E."/>
            <person name="Jarju S."/>
            <person name="Secka A."/>
            <person name="Antonio M."/>
            <person name="Oren A."/>
            <person name="Chaudhuri R.R."/>
            <person name="La Ragione R."/>
            <person name="Hildebrand F."/>
            <person name="Pallen M.J."/>
        </authorList>
    </citation>
    <scope>NUCLEOTIDE SEQUENCE</scope>
    <source>
        <strain evidence="2">ChiSxjej1B13-11762</strain>
    </source>
</reference>
<feature type="transmembrane region" description="Helical" evidence="1">
    <location>
        <begin position="74"/>
        <end position="92"/>
    </location>
</feature>
<feature type="transmembrane region" description="Helical" evidence="1">
    <location>
        <begin position="129"/>
        <end position="149"/>
    </location>
</feature>
<feature type="transmembrane region" description="Helical" evidence="1">
    <location>
        <begin position="45"/>
        <end position="68"/>
    </location>
</feature>
<gene>
    <name evidence="2" type="ORF">H9873_10050</name>
</gene>
<keyword evidence="1" id="KW-0472">Membrane</keyword>
<sequence length="196" mass="20559">MSTQKQKLNKLAIFLIPIGIAVNVVGGQLAVLLKLPVFLDSIGTFVVGALCGWGPGMLVGLGCGLINAISLPTLLPYTVIGMLFGVLANFMAKKGLFSAFWKAPLNGIVIGIISTCIAVPITATLYGGFVGTGASVIVTTLMAAGWNVVPATFVSELSSELLDKIICLIIIFFVLKAMPARFVVKLPNGNCFIKED</sequence>
<dbReference type="EMBL" id="DXGF01000181">
    <property type="protein sequence ID" value="HIW84647.1"/>
    <property type="molecule type" value="Genomic_DNA"/>
</dbReference>
<evidence type="ECO:0000313" key="2">
    <source>
        <dbReference type="EMBL" id="HIW84647.1"/>
    </source>
</evidence>
<protein>
    <recommendedName>
        <fullName evidence="4">ECF transporter S component</fullName>
    </recommendedName>
</protein>
<proteinExistence type="predicted"/>
<keyword evidence="1" id="KW-0812">Transmembrane</keyword>
<dbReference type="Gene3D" id="1.10.1760.20">
    <property type="match status" value="1"/>
</dbReference>
<evidence type="ECO:0000256" key="1">
    <source>
        <dbReference type="SAM" id="Phobius"/>
    </source>
</evidence>
<feature type="transmembrane region" description="Helical" evidence="1">
    <location>
        <begin position="12"/>
        <end position="33"/>
    </location>
</feature>
<reference evidence="2" key="2">
    <citation type="submission" date="2021-04" db="EMBL/GenBank/DDBJ databases">
        <authorList>
            <person name="Gilroy R."/>
        </authorList>
    </citation>
    <scope>NUCLEOTIDE SEQUENCE</scope>
    <source>
        <strain evidence="2">ChiSxjej1B13-11762</strain>
    </source>
</reference>
<organism evidence="2 3">
    <name type="scientific">Candidatus Dorea gallistercoris</name>
    <dbReference type="NCBI Taxonomy" id="2838542"/>
    <lineage>
        <taxon>Bacteria</taxon>
        <taxon>Bacillati</taxon>
        <taxon>Bacillota</taxon>
        <taxon>Clostridia</taxon>
        <taxon>Lachnospirales</taxon>
        <taxon>Lachnospiraceae</taxon>
        <taxon>Dorea</taxon>
    </lineage>
</organism>
<keyword evidence="1" id="KW-1133">Transmembrane helix</keyword>
<feature type="transmembrane region" description="Helical" evidence="1">
    <location>
        <begin position="161"/>
        <end position="178"/>
    </location>
</feature>
<evidence type="ECO:0000313" key="3">
    <source>
        <dbReference type="Proteomes" id="UP000824263"/>
    </source>
</evidence>
<feature type="transmembrane region" description="Helical" evidence="1">
    <location>
        <begin position="104"/>
        <end position="123"/>
    </location>
</feature>
<name>A0A9D1RBS5_9FIRM</name>
<comment type="caution">
    <text evidence="2">The sequence shown here is derived from an EMBL/GenBank/DDBJ whole genome shotgun (WGS) entry which is preliminary data.</text>
</comment>
<accession>A0A9D1RBS5</accession>